<proteinExistence type="predicted"/>
<dbReference type="EMBL" id="AZFS01000046">
    <property type="protein sequence ID" value="KRL95426.1"/>
    <property type="molecule type" value="Genomic_DNA"/>
</dbReference>
<name>A0A0R1UWW3_9LACO</name>
<dbReference type="Proteomes" id="UP000051580">
    <property type="component" value="Unassembled WGS sequence"/>
</dbReference>
<evidence type="ECO:0000259" key="1">
    <source>
        <dbReference type="PROSITE" id="PS50930"/>
    </source>
</evidence>
<dbReference type="PATRIC" id="fig|1423753.3.peg.2507"/>
<sequence>MVNLIKTKGGGNLKIHIEVDPTLDEPAVTLHVPAKTPAVDELVAAIQAADRVQQRLTFSWHGENYQVSLADVLFFEARDHQVTVHTATAMYTTGQRLYELAERLPNQFIQVSRSAILNRTQVFSLTRSVTGNLVKFQNSHKQLYVSRRYYQALKHALEEKG</sequence>
<dbReference type="SMART" id="SM00850">
    <property type="entry name" value="LytTR"/>
    <property type="match status" value="1"/>
</dbReference>
<accession>A0A0R1UWW3</accession>
<evidence type="ECO:0000313" key="2">
    <source>
        <dbReference type="EMBL" id="KRL95426.1"/>
    </source>
</evidence>
<dbReference type="InterPro" id="IPR007492">
    <property type="entry name" value="LytTR_DNA-bd_dom"/>
</dbReference>
<feature type="domain" description="HTH LytTR-type" evidence="1">
    <location>
        <begin position="56"/>
        <end position="159"/>
    </location>
</feature>
<protein>
    <submittedName>
        <fullName evidence="2">Response regulator</fullName>
    </submittedName>
</protein>
<reference evidence="2 3" key="1">
    <citation type="journal article" date="2015" name="Genome Announc.">
        <title>Expanding the biotechnology potential of lactobacilli through comparative genomics of 213 strains and associated genera.</title>
        <authorList>
            <person name="Sun Z."/>
            <person name="Harris H.M."/>
            <person name="McCann A."/>
            <person name="Guo C."/>
            <person name="Argimon S."/>
            <person name="Zhang W."/>
            <person name="Yang X."/>
            <person name="Jeffery I.B."/>
            <person name="Cooney J.C."/>
            <person name="Kagawa T.F."/>
            <person name="Liu W."/>
            <person name="Song Y."/>
            <person name="Salvetti E."/>
            <person name="Wrobel A."/>
            <person name="Rasinkangas P."/>
            <person name="Parkhill J."/>
            <person name="Rea M.C."/>
            <person name="O'Sullivan O."/>
            <person name="Ritari J."/>
            <person name="Douillard F.P."/>
            <person name="Paul Ross R."/>
            <person name="Yang R."/>
            <person name="Briner A.E."/>
            <person name="Felis G.E."/>
            <person name="de Vos W.M."/>
            <person name="Barrangou R."/>
            <person name="Klaenhammer T.R."/>
            <person name="Caufield P.W."/>
            <person name="Cui Y."/>
            <person name="Zhang H."/>
            <person name="O'Toole P.W."/>
        </authorList>
    </citation>
    <scope>NUCLEOTIDE SEQUENCE [LARGE SCALE GENOMIC DNA]</scope>
    <source>
        <strain evidence="2 3">DSM 16381</strain>
    </source>
</reference>
<dbReference type="InterPro" id="IPR046947">
    <property type="entry name" value="LytR-like"/>
</dbReference>
<dbReference type="GO" id="GO:0003677">
    <property type="term" value="F:DNA binding"/>
    <property type="evidence" value="ECO:0007669"/>
    <property type="project" value="InterPro"/>
</dbReference>
<dbReference type="PROSITE" id="PS50930">
    <property type="entry name" value="HTH_LYTTR"/>
    <property type="match status" value="1"/>
</dbReference>
<keyword evidence="3" id="KW-1185">Reference proteome</keyword>
<dbReference type="AlphaFoldDB" id="A0A0R1UWW3"/>
<evidence type="ECO:0000313" key="3">
    <source>
        <dbReference type="Proteomes" id="UP000051580"/>
    </source>
</evidence>
<dbReference type="Gene3D" id="2.40.50.1020">
    <property type="entry name" value="LytTr DNA-binding domain"/>
    <property type="match status" value="1"/>
</dbReference>
<dbReference type="GO" id="GO:0000156">
    <property type="term" value="F:phosphorelay response regulator activity"/>
    <property type="evidence" value="ECO:0007669"/>
    <property type="project" value="InterPro"/>
</dbReference>
<gene>
    <name evidence="2" type="ORF">FD28_GL002390</name>
</gene>
<comment type="caution">
    <text evidence="2">The sequence shown here is derived from an EMBL/GenBank/DDBJ whole genome shotgun (WGS) entry which is preliminary data.</text>
</comment>
<dbReference type="Pfam" id="PF04397">
    <property type="entry name" value="LytTR"/>
    <property type="match status" value="1"/>
</dbReference>
<dbReference type="STRING" id="1423753.FD28_GL002390"/>
<dbReference type="PANTHER" id="PTHR37299:SF4">
    <property type="entry name" value="TRANSCRIPTIONAL REGULATOR"/>
    <property type="match status" value="1"/>
</dbReference>
<dbReference type="PANTHER" id="PTHR37299">
    <property type="entry name" value="TRANSCRIPTIONAL REGULATOR-RELATED"/>
    <property type="match status" value="1"/>
</dbReference>
<organism evidence="2 3">
    <name type="scientific">Levilactobacillus hammesii DSM 16381</name>
    <dbReference type="NCBI Taxonomy" id="1423753"/>
    <lineage>
        <taxon>Bacteria</taxon>
        <taxon>Bacillati</taxon>
        <taxon>Bacillota</taxon>
        <taxon>Bacilli</taxon>
        <taxon>Lactobacillales</taxon>
        <taxon>Lactobacillaceae</taxon>
        <taxon>Levilactobacillus</taxon>
    </lineage>
</organism>